<sequence>MRPCLKARDINKDIRGQLPVIDEVTFREHFCAECPYYAGRIDNKARCMQRHCAWDDENEIFSPVLKSMVPILEAEFKKAEEKYLEAKHRRDVIHKMFADELLQDQRKKDLCYRCAYNSHAPCIGFCYKQMTSDPVDPAEAEMI</sequence>
<name>A0A7W8M7B5_9FIRM</name>
<keyword evidence="2" id="KW-1185">Reference proteome</keyword>
<comment type="caution">
    <text evidence="1">The sequence shown here is derived from an EMBL/GenBank/DDBJ whole genome shotgun (WGS) entry which is preliminary data.</text>
</comment>
<organism evidence="1 2">
    <name type="scientific">Catenibacillus scindens</name>
    <dbReference type="NCBI Taxonomy" id="673271"/>
    <lineage>
        <taxon>Bacteria</taxon>
        <taxon>Bacillati</taxon>
        <taxon>Bacillota</taxon>
        <taxon>Clostridia</taxon>
        <taxon>Lachnospirales</taxon>
        <taxon>Lachnospiraceae</taxon>
        <taxon>Catenibacillus</taxon>
    </lineage>
</organism>
<dbReference type="Proteomes" id="UP000543642">
    <property type="component" value="Unassembled WGS sequence"/>
</dbReference>
<protein>
    <submittedName>
        <fullName evidence="1">Uncharacterized protein</fullName>
    </submittedName>
</protein>
<accession>A0A7W8M7B5</accession>
<gene>
    <name evidence="1" type="ORF">HNP82_003403</name>
</gene>
<dbReference type="EMBL" id="JACHFW010000023">
    <property type="protein sequence ID" value="MBB5266246.1"/>
    <property type="molecule type" value="Genomic_DNA"/>
</dbReference>
<evidence type="ECO:0000313" key="2">
    <source>
        <dbReference type="Proteomes" id="UP000543642"/>
    </source>
</evidence>
<dbReference type="AlphaFoldDB" id="A0A7W8M7B5"/>
<reference evidence="1 2" key="1">
    <citation type="submission" date="2020-08" db="EMBL/GenBank/DDBJ databases">
        <title>Genomic Encyclopedia of Type Strains, Phase IV (KMG-IV): sequencing the most valuable type-strain genomes for metagenomic binning, comparative biology and taxonomic classification.</title>
        <authorList>
            <person name="Goeker M."/>
        </authorList>
    </citation>
    <scope>NUCLEOTIDE SEQUENCE [LARGE SCALE GENOMIC DNA]</scope>
    <source>
        <strain evidence="1 2">DSM 106146</strain>
    </source>
</reference>
<dbReference type="RefSeq" id="WP_183776595.1">
    <property type="nucleotide sequence ID" value="NZ_JACHFW010000023.1"/>
</dbReference>
<evidence type="ECO:0000313" key="1">
    <source>
        <dbReference type="EMBL" id="MBB5266246.1"/>
    </source>
</evidence>
<proteinExistence type="predicted"/>